<dbReference type="InterPro" id="IPR008969">
    <property type="entry name" value="CarboxyPept-like_regulatory"/>
</dbReference>
<dbReference type="Proteomes" id="UP000712080">
    <property type="component" value="Unassembled WGS sequence"/>
</dbReference>
<sequence>MRYFYFLIVVTFSTTAQVSGKIVESDTGKPIPFVNIRINDSDVGTSADENGSFRFEKATSETALVFSAVGYKSKTISIKPDARIELERDTYELGEINVHKRLETEKYTIGNYKKSDNDTWYGASIYPWKLARYYAFSEQLKKTPFLDKIEILTRSEIKNATFLVHFYEVNDDGSPGRDIADSNIIGIAKKGSGFTKIDLKPYQLVCPDNGFFIGIEWLIIDSNKKEEKINDEKGKEHLMVHYYPSIGSIVSTNVTSWFFTKSHSWVTSRLNEKSPEYQKYYDDHYAEKNSPMFKGFYERHERMKGKTLEFAFNLSLTN</sequence>
<dbReference type="RefSeq" id="WP_169527496.1">
    <property type="nucleotide sequence ID" value="NZ_JAAMPU010000105.1"/>
</dbReference>
<keyword evidence="1" id="KW-0645">Protease</keyword>
<dbReference type="EMBL" id="JAAMPU010000105">
    <property type="protein sequence ID" value="NMH28396.1"/>
    <property type="molecule type" value="Genomic_DNA"/>
</dbReference>
<dbReference type="Pfam" id="PF13715">
    <property type="entry name" value="CarbopepD_reg_2"/>
    <property type="match status" value="1"/>
</dbReference>
<dbReference type="AlphaFoldDB" id="A0A972FLV7"/>
<dbReference type="Gene3D" id="2.60.40.1120">
    <property type="entry name" value="Carboxypeptidase-like, regulatory domain"/>
    <property type="match status" value="1"/>
</dbReference>
<keyword evidence="1" id="KW-0378">Hydrolase</keyword>
<evidence type="ECO:0000313" key="2">
    <source>
        <dbReference type="Proteomes" id="UP000712080"/>
    </source>
</evidence>
<reference evidence="1" key="1">
    <citation type="submission" date="2020-02" db="EMBL/GenBank/DDBJ databases">
        <title>Flavobacterium sp. genome.</title>
        <authorList>
            <person name="Jung H.S."/>
            <person name="Baek J.H."/>
            <person name="Jeon C.O."/>
        </authorList>
    </citation>
    <scope>NUCLEOTIDE SEQUENCE</scope>
    <source>
        <strain evidence="1">SE-s28</strain>
    </source>
</reference>
<protein>
    <submittedName>
        <fullName evidence="1">Carboxypeptidase-like regulatory domain-containing protein</fullName>
    </submittedName>
</protein>
<organism evidence="1 2">
    <name type="scientific">Flavobacterium silvaticum</name>
    <dbReference type="NCBI Taxonomy" id="1852020"/>
    <lineage>
        <taxon>Bacteria</taxon>
        <taxon>Pseudomonadati</taxon>
        <taxon>Bacteroidota</taxon>
        <taxon>Flavobacteriia</taxon>
        <taxon>Flavobacteriales</taxon>
        <taxon>Flavobacteriaceae</taxon>
        <taxon>Flavobacterium</taxon>
    </lineage>
</organism>
<gene>
    <name evidence="1" type="ORF">G6047_10160</name>
</gene>
<comment type="caution">
    <text evidence="1">The sequence shown here is derived from an EMBL/GenBank/DDBJ whole genome shotgun (WGS) entry which is preliminary data.</text>
</comment>
<accession>A0A972FLV7</accession>
<proteinExistence type="predicted"/>
<keyword evidence="2" id="KW-1185">Reference proteome</keyword>
<dbReference type="GO" id="GO:0004180">
    <property type="term" value="F:carboxypeptidase activity"/>
    <property type="evidence" value="ECO:0007669"/>
    <property type="project" value="UniProtKB-KW"/>
</dbReference>
<keyword evidence="1" id="KW-0121">Carboxypeptidase</keyword>
<evidence type="ECO:0000313" key="1">
    <source>
        <dbReference type="EMBL" id="NMH28396.1"/>
    </source>
</evidence>
<name>A0A972FLV7_9FLAO</name>
<dbReference type="SUPFAM" id="SSF49464">
    <property type="entry name" value="Carboxypeptidase regulatory domain-like"/>
    <property type="match status" value="1"/>
</dbReference>